<dbReference type="PRINTS" id="PR00953">
    <property type="entry name" value="TYPE3IMRPROT"/>
</dbReference>
<evidence type="ECO:0000256" key="10">
    <source>
        <dbReference type="RuleBase" id="RU362071"/>
    </source>
</evidence>
<accession>A0A7U6JHC2</accession>
<name>A0A7U6JHC2_9GAMM</name>
<evidence type="ECO:0000313" key="11">
    <source>
        <dbReference type="EMBL" id="BAO44319.1"/>
    </source>
</evidence>
<feature type="transmembrane region" description="Helical" evidence="10">
    <location>
        <begin position="43"/>
        <end position="61"/>
    </location>
</feature>
<evidence type="ECO:0000256" key="9">
    <source>
        <dbReference type="NCBIfam" id="TIGR01400"/>
    </source>
</evidence>
<feature type="transmembrane region" description="Helical" evidence="10">
    <location>
        <begin position="94"/>
        <end position="117"/>
    </location>
</feature>
<gene>
    <name evidence="11" type="ORF">TBH_C1396</name>
</gene>
<evidence type="ECO:0000256" key="7">
    <source>
        <dbReference type="ARBA" id="ARBA00023136"/>
    </source>
</evidence>
<keyword evidence="11" id="KW-0969">Cilium</keyword>
<keyword evidence="11" id="KW-0966">Cell projection</keyword>
<dbReference type="NCBIfam" id="TIGR01400">
    <property type="entry name" value="fliR"/>
    <property type="match status" value="1"/>
</dbReference>
<sequence length="261" mass="28057">MNNMLQFSAGDILNTTAGLLWPFMRIGAMMVAAPVFSASSLPLRVRILLAVLVAWILLPVLPNPPRVDLISGQAFLIGFYQILIGLAMGFMLQLVFAVFIIAGQSIAMAMGLGFASAVDPQNGVQVPVISQFLLIMVTLIFLSLDGHLVFLDLMAESFRLLPVGMMHPPVDQLKALAYWGTYMFSSGLLVALPAVTGLLLVNIAFGVASRAAPQLNIFAVGFPVMIMAGFSLLVLIAPSLTDHFSNILVDALGFIRRLLVI</sequence>
<protein>
    <recommendedName>
        <fullName evidence="3 9">Flagellar biosynthetic protein FliR</fullName>
    </recommendedName>
</protein>
<keyword evidence="5 10" id="KW-0812">Transmembrane</keyword>
<evidence type="ECO:0000256" key="3">
    <source>
        <dbReference type="ARBA" id="ARBA00021717"/>
    </source>
</evidence>
<evidence type="ECO:0000256" key="4">
    <source>
        <dbReference type="ARBA" id="ARBA00022475"/>
    </source>
</evidence>
<comment type="similarity">
    <text evidence="2 10">Belongs to the FliR/MopE/SpaR family.</text>
</comment>
<keyword evidence="7 10" id="KW-0472">Membrane</keyword>
<evidence type="ECO:0000256" key="1">
    <source>
        <dbReference type="ARBA" id="ARBA00002578"/>
    </source>
</evidence>
<comment type="subcellular location">
    <subcellularLocation>
        <location evidence="10">Cell membrane</location>
        <topology evidence="10">Multi-pass membrane protein</topology>
    </subcellularLocation>
    <subcellularLocation>
        <location evidence="10">Bacterial flagellum basal body</location>
    </subcellularLocation>
</comment>
<evidence type="ECO:0000313" key="12">
    <source>
        <dbReference type="Proteomes" id="UP000031631"/>
    </source>
</evidence>
<dbReference type="InterPro" id="IPR002010">
    <property type="entry name" value="T3SS_IM_R"/>
</dbReference>
<keyword evidence="12" id="KW-1185">Reference proteome</keyword>
<comment type="function">
    <text evidence="1 10">Role in flagellar biosynthesis.</text>
</comment>
<dbReference type="EMBL" id="AP012273">
    <property type="protein sequence ID" value="BAO44319.1"/>
    <property type="molecule type" value="Genomic_DNA"/>
</dbReference>
<dbReference type="GO" id="GO:0009425">
    <property type="term" value="C:bacterial-type flagellum basal body"/>
    <property type="evidence" value="ECO:0007669"/>
    <property type="project" value="UniProtKB-SubCell"/>
</dbReference>
<proteinExistence type="inferred from homology"/>
<dbReference type="Pfam" id="PF01311">
    <property type="entry name" value="Bac_export_1"/>
    <property type="match status" value="1"/>
</dbReference>
<evidence type="ECO:0000256" key="8">
    <source>
        <dbReference type="ARBA" id="ARBA00023143"/>
    </source>
</evidence>
<evidence type="ECO:0000256" key="5">
    <source>
        <dbReference type="ARBA" id="ARBA00022692"/>
    </source>
</evidence>
<evidence type="ECO:0000256" key="6">
    <source>
        <dbReference type="ARBA" id="ARBA00022989"/>
    </source>
</evidence>
<feature type="transmembrane region" description="Helical" evidence="10">
    <location>
        <begin position="12"/>
        <end position="36"/>
    </location>
</feature>
<dbReference type="GO" id="GO:0005886">
    <property type="term" value="C:plasma membrane"/>
    <property type="evidence" value="ECO:0007669"/>
    <property type="project" value="UniProtKB-SubCell"/>
</dbReference>
<dbReference type="PANTHER" id="PTHR30065:SF8">
    <property type="entry name" value="FLAGELLAR BIOSYNTHETIC PROTEIN FLIR"/>
    <property type="match status" value="1"/>
</dbReference>
<dbReference type="GO" id="GO:0044780">
    <property type="term" value="P:bacterial-type flagellum assembly"/>
    <property type="evidence" value="ECO:0007669"/>
    <property type="project" value="UniProtKB-UniRule"/>
</dbReference>
<feature type="transmembrane region" description="Helical" evidence="10">
    <location>
        <begin position="67"/>
        <end position="87"/>
    </location>
</feature>
<dbReference type="AlphaFoldDB" id="A0A7U6JHC2"/>
<feature type="transmembrane region" description="Helical" evidence="10">
    <location>
        <begin position="176"/>
        <end position="205"/>
    </location>
</feature>
<evidence type="ECO:0000256" key="2">
    <source>
        <dbReference type="ARBA" id="ARBA00009772"/>
    </source>
</evidence>
<feature type="transmembrane region" description="Helical" evidence="10">
    <location>
        <begin position="217"/>
        <end position="237"/>
    </location>
</feature>
<dbReference type="Proteomes" id="UP000031631">
    <property type="component" value="Chromosome"/>
</dbReference>
<keyword evidence="6 10" id="KW-1133">Transmembrane helix</keyword>
<organism evidence="11 12">
    <name type="scientific">Thiolapillus brandeum</name>
    <dbReference type="NCBI Taxonomy" id="1076588"/>
    <lineage>
        <taxon>Bacteria</taxon>
        <taxon>Pseudomonadati</taxon>
        <taxon>Pseudomonadota</taxon>
        <taxon>Gammaproteobacteria</taxon>
        <taxon>Chromatiales</taxon>
        <taxon>Sedimenticolaceae</taxon>
        <taxon>Thiolapillus</taxon>
    </lineage>
</organism>
<keyword evidence="11" id="KW-0282">Flagellum</keyword>
<keyword evidence="4 10" id="KW-1003">Cell membrane</keyword>
<feature type="transmembrane region" description="Helical" evidence="10">
    <location>
        <begin position="129"/>
        <end position="155"/>
    </location>
</feature>
<dbReference type="KEGG" id="tbn:TBH_C1396"/>
<dbReference type="InterPro" id="IPR006303">
    <property type="entry name" value="FliR"/>
</dbReference>
<dbReference type="GO" id="GO:0006605">
    <property type="term" value="P:protein targeting"/>
    <property type="evidence" value="ECO:0007669"/>
    <property type="project" value="UniProtKB-UniRule"/>
</dbReference>
<reference evidence="11 12" key="1">
    <citation type="journal article" date="2014" name="PLoS ONE">
        <title>Physiological and genomic features of a novel sulfur-oxidizing gammaproteobacterium belonging to a previously uncultivated symbiotic lineage isolated from a hydrothermal vent.</title>
        <authorList>
            <person name="Nunoura T."/>
            <person name="Takaki Y."/>
            <person name="Kazama H."/>
            <person name="Kakuta J."/>
            <person name="Shimamura S."/>
            <person name="Makita H."/>
            <person name="Hirai M."/>
            <person name="Miyazaki M."/>
            <person name="Takai K."/>
        </authorList>
    </citation>
    <scope>NUCLEOTIDE SEQUENCE [LARGE SCALE GENOMIC DNA]</scope>
    <source>
        <strain evidence="11 12">Hiromi1</strain>
    </source>
</reference>
<dbReference type="PANTHER" id="PTHR30065">
    <property type="entry name" value="FLAGELLAR BIOSYNTHETIC PROTEIN FLIR"/>
    <property type="match status" value="1"/>
</dbReference>
<keyword evidence="8 10" id="KW-0975">Bacterial flagellum</keyword>